<dbReference type="Proteomes" id="UP001163821">
    <property type="component" value="Unassembled WGS sequence"/>
</dbReference>
<sequence>MKIFLVIISILILNLSLFAQNYLPISESKATHLVCPDKASYLQVGDPSLVLAEVVPKLPNLVRIKATGSFEKESSLTVVCAGRIYSLILHFQDSKEITYHLDAFHSEKAGGPSSGLMPDYVLKELSEQILLKRKSLVRGVRQKKDGIKVQLKTITQKNGFLFFEVRITNKTNLAYRVESFHWWIDDKRQFKATNTQEYQVEPSYRHHDIKVIPGYTTVREVFVLPNLVLPDKRVLRLDMLEKALGNTGRRLTLEIGNKDILKAKELISN</sequence>
<evidence type="ECO:0000313" key="1">
    <source>
        <dbReference type="EMBL" id="MCW0481365.1"/>
    </source>
</evidence>
<accession>A0AA41Y3X1</accession>
<protein>
    <submittedName>
        <fullName evidence="1">Conjugative transposon protein TraN</fullName>
    </submittedName>
</protein>
<dbReference type="Pfam" id="PF13595">
    <property type="entry name" value="DUF4138"/>
    <property type="match status" value="1"/>
</dbReference>
<dbReference type="EMBL" id="JAPAAF010000001">
    <property type="protein sequence ID" value="MCW0481365.1"/>
    <property type="molecule type" value="Genomic_DNA"/>
</dbReference>
<keyword evidence="2" id="KW-1185">Reference proteome</keyword>
<dbReference type="AlphaFoldDB" id="A0AA41Y3X1"/>
<proteinExistence type="predicted"/>
<dbReference type="InterPro" id="IPR022298">
    <property type="entry name" value="Conjug_transposon_TraN"/>
</dbReference>
<comment type="caution">
    <text evidence="1">The sequence shown here is derived from an EMBL/GenBank/DDBJ whole genome shotgun (WGS) entry which is preliminary data.</text>
</comment>
<reference evidence="1" key="1">
    <citation type="submission" date="2022-10" db="EMBL/GenBank/DDBJ databases">
        <title>Gaoshiqiia sediminis gen. nov., sp. nov., isolated from coastal sediment.</title>
        <authorList>
            <person name="Yu W.X."/>
            <person name="Mu D.S."/>
            <person name="Du J.Z."/>
            <person name="Liang Y.Q."/>
        </authorList>
    </citation>
    <scope>NUCLEOTIDE SEQUENCE</scope>
    <source>
        <strain evidence="1">A06</strain>
    </source>
</reference>
<name>A0AA41Y3X1_9BACT</name>
<gene>
    <name evidence="1" type="ORF">N2K84_01400</name>
</gene>
<organism evidence="1 2">
    <name type="scientific">Gaoshiqia sediminis</name>
    <dbReference type="NCBI Taxonomy" id="2986998"/>
    <lineage>
        <taxon>Bacteria</taxon>
        <taxon>Pseudomonadati</taxon>
        <taxon>Bacteroidota</taxon>
        <taxon>Bacteroidia</taxon>
        <taxon>Marinilabiliales</taxon>
        <taxon>Prolixibacteraceae</taxon>
        <taxon>Gaoshiqia</taxon>
    </lineage>
</organism>
<dbReference type="RefSeq" id="WP_282589972.1">
    <property type="nucleotide sequence ID" value="NZ_JAPAAF010000001.1"/>
</dbReference>
<evidence type="ECO:0000313" key="2">
    <source>
        <dbReference type="Proteomes" id="UP001163821"/>
    </source>
</evidence>